<reference evidence="1" key="2">
    <citation type="submission" date="2022-01" db="EMBL/GenBank/DDBJ databases">
        <authorList>
            <person name="Yamashiro T."/>
            <person name="Shiraishi A."/>
            <person name="Satake H."/>
            <person name="Nakayama K."/>
        </authorList>
    </citation>
    <scope>NUCLEOTIDE SEQUENCE</scope>
</reference>
<evidence type="ECO:0000313" key="1">
    <source>
        <dbReference type="EMBL" id="GJT98217.1"/>
    </source>
</evidence>
<reference evidence="1" key="1">
    <citation type="journal article" date="2022" name="Int. J. Mol. Sci.">
        <title>Draft Genome of Tanacetum Coccineum: Genomic Comparison of Closely Related Tanacetum-Family Plants.</title>
        <authorList>
            <person name="Yamashiro T."/>
            <person name="Shiraishi A."/>
            <person name="Nakayama K."/>
            <person name="Satake H."/>
        </authorList>
    </citation>
    <scope>NUCLEOTIDE SEQUENCE</scope>
</reference>
<dbReference type="EMBL" id="BQNB010020654">
    <property type="protein sequence ID" value="GJT98217.1"/>
    <property type="molecule type" value="Genomic_DNA"/>
</dbReference>
<proteinExistence type="predicted"/>
<name>A0ABQ5IFL2_9ASTR</name>
<gene>
    <name evidence="1" type="ORF">Tco_1093735</name>
</gene>
<keyword evidence="2" id="KW-1185">Reference proteome</keyword>
<evidence type="ECO:0000313" key="2">
    <source>
        <dbReference type="Proteomes" id="UP001151760"/>
    </source>
</evidence>
<sequence length="314" mass="35369">MKAAWNLNSNQTVPENRYVPCSTLLTNTGDVGNKEESVKLLYRFHATEPLARNQRASECRTTAFYAGFPRMSRSREIAFFNNVYRLQAVADVAAAIKPGFYDIGDIFSFCFALMLHKEMHQSVQLVIVLLTKGVHLPEFPQYLLKFLFAYQIPLCKTKRGGLEDTYPDDILEPILKVWFSKSVDGMVMFLLKKNISRLQAVADVSAAIKPPVILTLVNILSRIGAALLLLDPTSREVIYLFRILDQAVIQKTNINPAEVGESLMDQSANYFFIAARSYVSNVTRLLLNSLSFGQGQCKLKFNLVEHPTSIFEGK</sequence>
<accession>A0ABQ5IFL2</accession>
<organism evidence="1 2">
    <name type="scientific">Tanacetum coccineum</name>
    <dbReference type="NCBI Taxonomy" id="301880"/>
    <lineage>
        <taxon>Eukaryota</taxon>
        <taxon>Viridiplantae</taxon>
        <taxon>Streptophyta</taxon>
        <taxon>Embryophyta</taxon>
        <taxon>Tracheophyta</taxon>
        <taxon>Spermatophyta</taxon>
        <taxon>Magnoliopsida</taxon>
        <taxon>eudicotyledons</taxon>
        <taxon>Gunneridae</taxon>
        <taxon>Pentapetalae</taxon>
        <taxon>asterids</taxon>
        <taxon>campanulids</taxon>
        <taxon>Asterales</taxon>
        <taxon>Asteraceae</taxon>
        <taxon>Asteroideae</taxon>
        <taxon>Anthemideae</taxon>
        <taxon>Anthemidinae</taxon>
        <taxon>Tanacetum</taxon>
    </lineage>
</organism>
<comment type="caution">
    <text evidence="1">The sequence shown here is derived from an EMBL/GenBank/DDBJ whole genome shotgun (WGS) entry which is preliminary data.</text>
</comment>
<dbReference type="Proteomes" id="UP001151760">
    <property type="component" value="Unassembled WGS sequence"/>
</dbReference>
<protein>
    <submittedName>
        <fullName evidence="1">Uncharacterized protein</fullName>
    </submittedName>
</protein>